<feature type="transmembrane region" description="Helical" evidence="1">
    <location>
        <begin position="226"/>
        <end position="248"/>
    </location>
</feature>
<feature type="transmembrane region" description="Helical" evidence="1">
    <location>
        <begin position="157"/>
        <end position="177"/>
    </location>
</feature>
<feature type="transmembrane region" description="Helical" evidence="1">
    <location>
        <begin position="72"/>
        <end position="94"/>
    </location>
</feature>
<dbReference type="EMBL" id="CP042345">
    <property type="protein sequence ID" value="QEA17247.1"/>
    <property type="molecule type" value="Genomic_DNA"/>
</dbReference>
<accession>A0A5B8S9V3</accession>
<feature type="domain" description="EamA" evidence="2">
    <location>
        <begin position="29"/>
        <end position="144"/>
    </location>
</feature>
<dbReference type="GO" id="GO:0016020">
    <property type="term" value="C:membrane"/>
    <property type="evidence" value="ECO:0007669"/>
    <property type="project" value="InterPro"/>
</dbReference>
<keyword evidence="4" id="KW-1185">Reference proteome</keyword>
<sequence length="303" mass="31193">MSLSLLLWVPVTIAAASAQVFRNGAQAGLTKTIGMLGATQVRFVFGLPFALLFLAAALWLTGQPLPGLTRTALGWAALGAVCQIMGTALMLVVMHQRAFGVAYAYIKTEPVLVAVLGVILLGDHLSPLAWLAVGVVTAGVLIASVKPGEYRNLLKEGRMIAAGVGAGGLFGLSAIAFRGGIGALEGGDFLIRALTVLTISLTIQAGLLGLWLVARDREAFTGSLRVWRTSLGAGFLGAFASACWFTAFALTPAANVRTLGLIEMPLAALFAGRLTGKASSRHEVAGLLVVMAGVGLLLASLAA</sequence>
<evidence type="ECO:0000259" key="2">
    <source>
        <dbReference type="Pfam" id="PF00892"/>
    </source>
</evidence>
<feature type="transmembrane region" description="Helical" evidence="1">
    <location>
        <begin position="189"/>
        <end position="214"/>
    </location>
</feature>
<dbReference type="Proteomes" id="UP000321172">
    <property type="component" value="Chromosome"/>
</dbReference>
<reference evidence="3 4" key="1">
    <citation type="journal article" date="2013" name="J. Microbiol. Biotechnol.">
        <title>Novosphingobium ginsenosidimutans sp. nov., with the ability to convert ginsenoside.</title>
        <authorList>
            <person name="Kim J.K."/>
            <person name="He D."/>
            <person name="Liu Q.M."/>
            <person name="Park H.Y."/>
            <person name="Jung M.S."/>
            <person name="Yoon M.H."/>
            <person name="Kim S.C."/>
            <person name="Im W.T."/>
        </authorList>
    </citation>
    <scope>NUCLEOTIDE SEQUENCE [LARGE SCALE GENOMIC DNA]</scope>
    <source>
        <strain evidence="3 4">FW-6</strain>
    </source>
</reference>
<keyword evidence="1" id="KW-1133">Transmembrane helix</keyword>
<dbReference type="AlphaFoldDB" id="A0A5B8S9V3"/>
<evidence type="ECO:0000313" key="4">
    <source>
        <dbReference type="Proteomes" id="UP000321172"/>
    </source>
</evidence>
<dbReference type="Pfam" id="PF00892">
    <property type="entry name" value="EamA"/>
    <property type="match status" value="1"/>
</dbReference>
<dbReference type="InterPro" id="IPR000620">
    <property type="entry name" value="EamA_dom"/>
</dbReference>
<dbReference type="KEGG" id="ngf:FRF71_14500"/>
<feature type="transmembrane region" description="Helical" evidence="1">
    <location>
        <begin position="128"/>
        <end position="145"/>
    </location>
</feature>
<organism evidence="3 4">
    <name type="scientific">Novosphingobium ginsenosidimutans</name>
    <dbReference type="NCBI Taxonomy" id="1176536"/>
    <lineage>
        <taxon>Bacteria</taxon>
        <taxon>Pseudomonadati</taxon>
        <taxon>Pseudomonadota</taxon>
        <taxon>Alphaproteobacteria</taxon>
        <taxon>Sphingomonadales</taxon>
        <taxon>Sphingomonadaceae</taxon>
        <taxon>Novosphingobium</taxon>
    </lineage>
</organism>
<protein>
    <submittedName>
        <fullName evidence="3">EamA family transporter</fullName>
    </submittedName>
</protein>
<name>A0A5B8S9V3_9SPHN</name>
<dbReference type="OrthoDB" id="5243804at2"/>
<dbReference type="Gene3D" id="1.10.3730.20">
    <property type="match status" value="1"/>
</dbReference>
<dbReference type="InterPro" id="IPR037185">
    <property type="entry name" value="EmrE-like"/>
</dbReference>
<proteinExistence type="predicted"/>
<feature type="transmembrane region" description="Helical" evidence="1">
    <location>
        <begin position="42"/>
        <end position="60"/>
    </location>
</feature>
<feature type="transmembrane region" description="Helical" evidence="1">
    <location>
        <begin position="284"/>
        <end position="302"/>
    </location>
</feature>
<gene>
    <name evidence="3" type="ORF">FRF71_14500</name>
</gene>
<evidence type="ECO:0000256" key="1">
    <source>
        <dbReference type="SAM" id="Phobius"/>
    </source>
</evidence>
<keyword evidence="1" id="KW-0812">Transmembrane</keyword>
<evidence type="ECO:0000313" key="3">
    <source>
        <dbReference type="EMBL" id="QEA17247.1"/>
    </source>
</evidence>
<keyword evidence="1" id="KW-0472">Membrane</keyword>
<dbReference type="SUPFAM" id="SSF103481">
    <property type="entry name" value="Multidrug resistance efflux transporter EmrE"/>
    <property type="match status" value="2"/>
</dbReference>